<evidence type="ECO:0000256" key="4">
    <source>
        <dbReference type="ARBA" id="ARBA00023163"/>
    </source>
</evidence>
<dbReference type="RefSeq" id="WP_091273028.1">
    <property type="nucleotide sequence ID" value="NZ_FAOZ01000004.1"/>
</dbReference>
<dbReference type="PROSITE" id="PS50931">
    <property type="entry name" value="HTH_LYSR"/>
    <property type="match status" value="1"/>
</dbReference>
<name>A0A0S4QHN6_9ACTN</name>
<feature type="compositionally biased region" description="Pro residues" evidence="5">
    <location>
        <begin position="292"/>
        <end position="301"/>
    </location>
</feature>
<evidence type="ECO:0000313" key="8">
    <source>
        <dbReference type="Proteomes" id="UP000198802"/>
    </source>
</evidence>
<keyword evidence="3" id="KW-0238">DNA-binding</keyword>
<gene>
    <name evidence="7" type="ORF">Ga0074812_10424</name>
</gene>
<accession>A0A0S4QHN6</accession>
<keyword evidence="4" id="KW-0804">Transcription</keyword>
<dbReference type="GO" id="GO:0003677">
    <property type="term" value="F:DNA binding"/>
    <property type="evidence" value="ECO:0007669"/>
    <property type="project" value="UniProtKB-KW"/>
</dbReference>
<dbReference type="EMBL" id="FAOZ01000004">
    <property type="protein sequence ID" value="CUU54947.1"/>
    <property type="molecule type" value="Genomic_DNA"/>
</dbReference>
<dbReference type="InterPro" id="IPR036390">
    <property type="entry name" value="WH_DNA-bd_sf"/>
</dbReference>
<feature type="domain" description="HTH lysR-type" evidence="6">
    <location>
        <begin position="1"/>
        <end position="58"/>
    </location>
</feature>
<dbReference type="SUPFAM" id="SSF46785">
    <property type="entry name" value="Winged helix' DNA-binding domain"/>
    <property type="match status" value="1"/>
</dbReference>
<dbReference type="InterPro" id="IPR005119">
    <property type="entry name" value="LysR_subst-bd"/>
</dbReference>
<dbReference type="PANTHER" id="PTHR30346">
    <property type="entry name" value="TRANSCRIPTIONAL DUAL REGULATOR HCAR-RELATED"/>
    <property type="match status" value="1"/>
</dbReference>
<dbReference type="PANTHER" id="PTHR30346:SF29">
    <property type="entry name" value="LYSR SUBSTRATE-BINDING"/>
    <property type="match status" value="1"/>
</dbReference>
<dbReference type="SUPFAM" id="SSF53850">
    <property type="entry name" value="Periplasmic binding protein-like II"/>
    <property type="match status" value="1"/>
</dbReference>
<dbReference type="PRINTS" id="PR00039">
    <property type="entry name" value="HTHLYSR"/>
</dbReference>
<evidence type="ECO:0000313" key="7">
    <source>
        <dbReference type="EMBL" id="CUU54947.1"/>
    </source>
</evidence>
<organism evidence="7 8">
    <name type="scientific">Parafrankia irregularis</name>
    <dbReference type="NCBI Taxonomy" id="795642"/>
    <lineage>
        <taxon>Bacteria</taxon>
        <taxon>Bacillati</taxon>
        <taxon>Actinomycetota</taxon>
        <taxon>Actinomycetes</taxon>
        <taxon>Frankiales</taxon>
        <taxon>Frankiaceae</taxon>
        <taxon>Parafrankia</taxon>
    </lineage>
</organism>
<dbReference type="AlphaFoldDB" id="A0A0S4QHN6"/>
<reference evidence="8" key="1">
    <citation type="submission" date="2015-11" db="EMBL/GenBank/DDBJ databases">
        <authorList>
            <person name="Varghese N."/>
        </authorList>
    </citation>
    <scope>NUCLEOTIDE SEQUENCE [LARGE SCALE GENOMIC DNA]</scope>
    <source>
        <strain evidence="8">DSM 45899</strain>
    </source>
</reference>
<evidence type="ECO:0000256" key="1">
    <source>
        <dbReference type="ARBA" id="ARBA00009437"/>
    </source>
</evidence>
<sequence length="328" mass="34724">MKISQCAALVAASDSGSFTMAARRLGISQSAVSHAIAAMEADLGCALLERGRGGARLTDAGRAVIDHARAVVTQAEQIRRAARLARDGTDGTIRFATSQSFTSGFLPLVIDVLRVEAPRLRVELSEGTDQQIARWLRQRTVDVGVVTMPKTDLSTVPLWRDEFQLLVPTSHQLAALDAVDTRAVAEHPLLLPVGAVEPSVRAALRLVGLEPTVSYRMNDLNGLLAMVAAGLGIAILPARAVSSLPAGVSGVSLTPAVYREVALGVPTGGRQSRSTLTFVDVVHRVVRQLERPPSPPSPPRQPGGSERPALPGRCSQRPSSPDARCQAL</sequence>
<feature type="region of interest" description="Disordered" evidence="5">
    <location>
        <begin position="288"/>
        <end position="328"/>
    </location>
</feature>
<keyword evidence="8" id="KW-1185">Reference proteome</keyword>
<dbReference type="FunFam" id="1.10.10.10:FF:000001">
    <property type="entry name" value="LysR family transcriptional regulator"/>
    <property type="match status" value="1"/>
</dbReference>
<dbReference type="InterPro" id="IPR036388">
    <property type="entry name" value="WH-like_DNA-bd_sf"/>
</dbReference>
<proteinExistence type="inferred from homology"/>
<dbReference type="InterPro" id="IPR000847">
    <property type="entry name" value="LysR_HTH_N"/>
</dbReference>
<evidence type="ECO:0000256" key="3">
    <source>
        <dbReference type="ARBA" id="ARBA00023125"/>
    </source>
</evidence>
<dbReference type="Gene3D" id="3.40.190.10">
    <property type="entry name" value="Periplasmic binding protein-like II"/>
    <property type="match status" value="2"/>
</dbReference>
<dbReference type="Proteomes" id="UP000198802">
    <property type="component" value="Unassembled WGS sequence"/>
</dbReference>
<dbReference type="GO" id="GO:0032993">
    <property type="term" value="C:protein-DNA complex"/>
    <property type="evidence" value="ECO:0007669"/>
    <property type="project" value="TreeGrafter"/>
</dbReference>
<dbReference type="CDD" id="cd05466">
    <property type="entry name" value="PBP2_LTTR_substrate"/>
    <property type="match status" value="1"/>
</dbReference>
<protein>
    <submittedName>
        <fullName evidence="7">ModE molybdate transport repressor domain-containing protein</fullName>
    </submittedName>
</protein>
<evidence type="ECO:0000259" key="6">
    <source>
        <dbReference type="PROSITE" id="PS50931"/>
    </source>
</evidence>
<evidence type="ECO:0000256" key="2">
    <source>
        <dbReference type="ARBA" id="ARBA00023015"/>
    </source>
</evidence>
<comment type="similarity">
    <text evidence="1">Belongs to the LysR transcriptional regulatory family.</text>
</comment>
<dbReference type="Pfam" id="PF03466">
    <property type="entry name" value="LysR_substrate"/>
    <property type="match status" value="1"/>
</dbReference>
<evidence type="ECO:0000256" key="5">
    <source>
        <dbReference type="SAM" id="MobiDB-lite"/>
    </source>
</evidence>
<keyword evidence="2" id="KW-0805">Transcription regulation</keyword>
<dbReference type="Gene3D" id="1.10.10.10">
    <property type="entry name" value="Winged helix-like DNA-binding domain superfamily/Winged helix DNA-binding domain"/>
    <property type="match status" value="1"/>
</dbReference>
<dbReference type="GO" id="GO:0003700">
    <property type="term" value="F:DNA-binding transcription factor activity"/>
    <property type="evidence" value="ECO:0007669"/>
    <property type="project" value="InterPro"/>
</dbReference>
<dbReference type="Pfam" id="PF00126">
    <property type="entry name" value="HTH_1"/>
    <property type="match status" value="1"/>
</dbReference>